<gene>
    <name evidence="2" type="ORF">GCM10009789_38910</name>
</gene>
<dbReference type="InterPro" id="IPR018580">
    <property type="entry name" value="Uncharacterised_YfhO"/>
</dbReference>
<dbReference type="Proteomes" id="UP001500393">
    <property type="component" value="Unassembled WGS sequence"/>
</dbReference>
<comment type="caution">
    <text evidence="2">The sequence shown here is derived from an EMBL/GenBank/DDBJ whole genome shotgun (WGS) entry which is preliminary data.</text>
</comment>
<proteinExistence type="predicted"/>
<keyword evidence="1" id="KW-0472">Membrane</keyword>
<keyword evidence="1" id="KW-0812">Transmembrane</keyword>
<feature type="transmembrane region" description="Helical" evidence="1">
    <location>
        <begin position="149"/>
        <end position="171"/>
    </location>
</feature>
<dbReference type="EMBL" id="BAAAOS010000020">
    <property type="protein sequence ID" value="GAA1581257.1"/>
    <property type="molecule type" value="Genomic_DNA"/>
</dbReference>
<accession>A0ABP4PHE0</accession>
<dbReference type="Pfam" id="PF09586">
    <property type="entry name" value="YfhO"/>
    <property type="match status" value="1"/>
</dbReference>
<evidence type="ECO:0000313" key="2">
    <source>
        <dbReference type="EMBL" id="GAA1581257.1"/>
    </source>
</evidence>
<keyword evidence="1" id="KW-1133">Transmembrane helix</keyword>
<dbReference type="PANTHER" id="PTHR38454">
    <property type="entry name" value="INTEGRAL MEMBRANE PROTEIN-RELATED"/>
    <property type="match status" value="1"/>
</dbReference>
<feature type="transmembrane region" description="Helical" evidence="1">
    <location>
        <begin position="387"/>
        <end position="408"/>
    </location>
</feature>
<keyword evidence="3" id="KW-1185">Reference proteome</keyword>
<protein>
    <submittedName>
        <fullName evidence="2">YfhO family protein</fullName>
    </submittedName>
</protein>
<organism evidence="2 3">
    <name type="scientific">Kribbella sancticallisti</name>
    <dbReference type="NCBI Taxonomy" id="460087"/>
    <lineage>
        <taxon>Bacteria</taxon>
        <taxon>Bacillati</taxon>
        <taxon>Actinomycetota</taxon>
        <taxon>Actinomycetes</taxon>
        <taxon>Propionibacteriales</taxon>
        <taxon>Kribbellaceae</taxon>
        <taxon>Kribbella</taxon>
    </lineage>
</organism>
<reference evidence="3" key="1">
    <citation type="journal article" date="2019" name="Int. J. Syst. Evol. Microbiol.">
        <title>The Global Catalogue of Microorganisms (GCM) 10K type strain sequencing project: providing services to taxonomists for standard genome sequencing and annotation.</title>
        <authorList>
            <consortium name="The Broad Institute Genomics Platform"/>
            <consortium name="The Broad Institute Genome Sequencing Center for Infectious Disease"/>
            <person name="Wu L."/>
            <person name="Ma J."/>
        </authorList>
    </citation>
    <scope>NUCLEOTIDE SEQUENCE [LARGE SCALE GENOMIC DNA]</scope>
    <source>
        <strain evidence="3">JCM 14969</strain>
    </source>
</reference>
<feature type="transmembrane region" description="Helical" evidence="1">
    <location>
        <begin position="359"/>
        <end position="375"/>
    </location>
</feature>
<evidence type="ECO:0000313" key="3">
    <source>
        <dbReference type="Proteomes" id="UP001500393"/>
    </source>
</evidence>
<feature type="transmembrane region" description="Helical" evidence="1">
    <location>
        <begin position="111"/>
        <end position="129"/>
    </location>
</feature>
<feature type="transmembrane region" description="Helical" evidence="1">
    <location>
        <begin position="768"/>
        <end position="789"/>
    </location>
</feature>
<feature type="transmembrane region" description="Helical" evidence="1">
    <location>
        <begin position="240"/>
        <end position="260"/>
    </location>
</feature>
<feature type="transmembrane region" description="Helical" evidence="1">
    <location>
        <begin position="82"/>
        <end position="102"/>
    </location>
</feature>
<feature type="transmembrane region" description="Helical" evidence="1">
    <location>
        <begin position="272"/>
        <end position="289"/>
    </location>
</feature>
<feature type="transmembrane region" description="Helical" evidence="1">
    <location>
        <begin position="25"/>
        <end position="48"/>
    </location>
</feature>
<sequence>MHAHLRDILTGQASGDLVFNWSSGFGVPFVGDFMAYVGTSLSWLVLLFPREHIDLALFVIATVAIALGAAAMTAYLRYLRPSGPVCLAAVAGVSYALCGWAIDDAAYMTQWLNGMVAFPVICLLCEWILRRRSLAAMVVTPFVVALLWVSHFYTVYMATIGAAIVVAARLLSSDGSVLWRYRAFGGLRCTIAVAIGVGLSAPLLVPTFRAVGAARPSPKTEFRSIDWLDFLSRLLAGSEGVGTTPGLAVGTLMMLLALSLPFNHGVAAQERIIWTTTVVLTLLSMQVRVTHEVWHGFDSPNGSPFRQAFVVAGMLVIAGWISLASGVRNVATLAAPLLLLAVLYVLTYDARTITTTTRVVVPTVSAIVVLAWLLAHRRPSLSPGVRVGAAAMLIGVVLVEVTASAVAIDQARAKFLSAKPAWSQRHDEARALVQSAVGWPWQRVSPGSTATVNDPMLIGGQGPQYYSSTIPDALSNELIGLGFGYSSYGRATIDPQNPVVDAVFAVGARVVVDGGASSTGDFRLAKRPVGPLVTVRPGKAFTSADSGPFGLQETALGANVYAVPKLKAVAGPGVSVSDRRKKELLIVPPPGAAAPAEVRLTTSCRAGAEIWLAAPAFVGDVQVDGQWRSVLDSKAKRPGVYSGAPMLRVGTAGVDGAVDVRLRVNGRARLPASAIGCLELDRLSSAIDQLKRNRPTDIDVGGHSIVVRFAAAAPATVVFGVVSTPGWHCTAGNGPGQAPDTVAGLIAVRVDGKATRVTCDYRPPGAQAGLIVGAAAVIILCGVAGALALSPRRRRRSP</sequence>
<feature type="transmembrane region" description="Helical" evidence="1">
    <location>
        <begin position="330"/>
        <end position="347"/>
    </location>
</feature>
<feature type="transmembrane region" description="Helical" evidence="1">
    <location>
        <begin position="183"/>
        <end position="205"/>
    </location>
</feature>
<feature type="transmembrane region" description="Helical" evidence="1">
    <location>
        <begin position="304"/>
        <end position="323"/>
    </location>
</feature>
<feature type="transmembrane region" description="Helical" evidence="1">
    <location>
        <begin position="55"/>
        <end position="76"/>
    </location>
</feature>
<name>A0ABP4PHE0_9ACTN</name>
<dbReference type="PANTHER" id="PTHR38454:SF1">
    <property type="entry name" value="INTEGRAL MEMBRANE PROTEIN"/>
    <property type="match status" value="1"/>
</dbReference>
<evidence type="ECO:0000256" key="1">
    <source>
        <dbReference type="SAM" id="Phobius"/>
    </source>
</evidence>